<feature type="domain" description="Ribosomal protein L9" evidence="9">
    <location>
        <begin position="13"/>
        <end position="40"/>
    </location>
</feature>
<dbReference type="RefSeq" id="WP_097000559.1">
    <property type="nucleotide sequence ID" value="NZ_OBEI01000005.1"/>
</dbReference>
<comment type="similarity">
    <text evidence="1 7">Belongs to the bacterial ribosomal protein bL9 family.</text>
</comment>
<organism evidence="10 11">
    <name type="scientific">Persephonella hydrogeniphila</name>
    <dbReference type="NCBI Taxonomy" id="198703"/>
    <lineage>
        <taxon>Bacteria</taxon>
        <taxon>Pseudomonadati</taxon>
        <taxon>Aquificota</taxon>
        <taxon>Aquificia</taxon>
        <taxon>Aquificales</taxon>
        <taxon>Hydrogenothermaceae</taxon>
        <taxon>Persephonella</taxon>
    </lineage>
</organism>
<evidence type="ECO:0000256" key="7">
    <source>
        <dbReference type="HAMAP-Rule" id="MF_00503"/>
    </source>
</evidence>
<keyword evidence="2 7" id="KW-0699">rRNA-binding</keyword>
<dbReference type="SUPFAM" id="SSF55653">
    <property type="entry name" value="Ribosomal protein L9 C-domain"/>
    <property type="match status" value="1"/>
</dbReference>
<comment type="function">
    <text evidence="7">Binds to the 23S rRNA.</text>
</comment>
<evidence type="ECO:0000256" key="4">
    <source>
        <dbReference type="ARBA" id="ARBA00022980"/>
    </source>
</evidence>
<dbReference type="Pfam" id="PF03948">
    <property type="entry name" value="Ribosomal_L9_C"/>
    <property type="match status" value="1"/>
</dbReference>
<dbReference type="InterPro" id="IPR020070">
    <property type="entry name" value="Ribosomal_bL9_N"/>
</dbReference>
<keyword evidence="8" id="KW-0175">Coiled coil</keyword>
<keyword evidence="11" id="KW-1185">Reference proteome</keyword>
<dbReference type="GO" id="GO:0005840">
    <property type="term" value="C:ribosome"/>
    <property type="evidence" value="ECO:0007669"/>
    <property type="project" value="UniProtKB-KW"/>
</dbReference>
<dbReference type="GO" id="GO:0006412">
    <property type="term" value="P:translation"/>
    <property type="evidence" value="ECO:0007669"/>
    <property type="project" value="UniProtKB-UniRule"/>
</dbReference>
<dbReference type="EMBL" id="OBEI01000005">
    <property type="protein sequence ID" value="SNZ08710.1"/>
    <property type="molecule type" value="Genomic_DNA"/>
</dbReference>
<evidence type="ECO:0000256" key="1">
    <source>
        <dbReference type="ARBA" id="ARBA00010605"/>
    </source>
</evidence>
<accession>A0A285NGV5</accession>
<evidence type="ECO:0000256" key="3">
    <source>
        <dbReference type="ARBA" id="ARBA00022884"/>
    </source>
</evidence>
<evidence type="ECO:0000259" key="9">
    <source>
        <dbReference type="PROSITE" id="PS00651"/>
    </source>
</evidence>
<dbReference type="Gene3D" id="3.10.430.100">
    <property type="entry name" value="Ribosomal protein L9, C-terminal domain"/>
    <property type="match status" value="1"/>
</dbReference>
<evidence type="ECO:0000256" key="8">
    <source>
        <dbReference type="SAM" id="Coils"/>
    </source>
</evidence>
<dbReference type="SUPFAM" id="SSF55658">
    <property type="entry name" value="L9 N-domain-like"/>
    <property type="match status" value="1"/>
</dbReference>
<evidence type="ECO:0000256" key="5">
    <source>
        <dbReference type="ARBA" id="ARBA00023274"/>
    </source>
</evidence>
<protein>
    <recommendedName>
        <fullName evidence="6 7">Large ribosomal subunit protein bL9</fullName>
    </recommendedName>
</protein>
<dbReference type="InterPro" id="IPR020069">
    <property type="entry name" value="Ribosomal_bL9_C"/>
</dbReference>
<dbReference type="NCBIfam" id="TIGR00158">
    <property type="entry name" value="L9"/>
    <property type="match status" value="1"/>
</dbReference>
<dbReference type="FunFam" id="3.10.430.100:FF:000006">
    <property type="entry name" value="50S ribosomal protein L9"/>
    <property type="match status" value="1"/>
</dbReference>
<dbReference type="Proteomes" id="UP000219036">
    <property type="component" value="Unassembled WGS sequence"/>
</dbReference>
<sequence>MKVILAKDVEGWGTIGDIIEVKRGFARNYLIPKGLAYEATDSNVKMVQEILRQKARKLEREKQKALEIAEKLKGLEIEIKKPVGTTGKLYGSVTTADIAEVLKEKGIEIDKKKIMLRSPIRNIGAYNITIRLHPEVSEVIKVHVIPENME</sequence>
<dbReference type="HAMAP" id="MF_00503">
    <property type="entry name" value="Ribosomal_bL9"/>
    <property type="match status" value="1"/>
</dbReference>
<dbReference type="GO" id="GO:0019843">
    <property type="term" value="F:rRNA binding"/>
    <property type="evidence" value="ECO:0007669"/>
    <property type="project" value="UniProtKB-UniRule"/>
</dbReference>
<dbReference type="PROSITE" id="PS00651">
    <property type="entry name" value="RIBOSOMAL_L9"/>
    <property type="match status" value="1"/>
</dbReference>
<dbReference type="PANTHER" id="PTHR21368">
    <property type="entry name" value="50S RIBOSOMAL PROTEIN L9"/>
    <property type="match status" value="1"/>
</dbReference>
<gene>
    <name evidence="7" type="primary">rplI</name>
    <name evidence="10" type="ORF">SAMN06265182_1394</name>
</gene>
<dbReference type="InterPro" id="IPR000244">
    <property type="entry name" value="Ribosomal_bL9"/>
</dbReference>
<name>A0A285NGV5_9AQUI</name>
<evidence type="ECO:0000256" key="6">
    <source>
        <dbReference type="ARBA" id="ARBA00035292"/>
    </source>
</evidence>
<dbReference type="InterPro" id="IPR036791">
    <property type="entry name" value="Ribosomal_bL9_C_sf"/>
</dbReference>
<evidence type="ECO:0000313" key="11">
    <source>
        <dbReference type="Proteomes" id="UP000219036"/>
    </source>
</evidence>
<feature type="coiled-coil region" evidence="8">
    <location>
        <begin position="44"/>
        <end position="78"/>
    </location>
</feature>
<dbReference type="GO" id="GO:1990904">
    <property type="term" value="C:ribonucleoprotein complex"/>
    <property type="evidence" value="ECO:0007669"/>
    <property type="project" value="UniProtKB-KW"/>
</dbReference>
<keyword evidence="5 7" id="KW-0687">Ribonucleoprotein</keyword>
<dbReference type="InterPro" id="IPR020594">
    <property type="entry name" value="Ribosomal_bL9_bac/chp"/>
</dbReference>
<dbReference type="InterPro" id="IPR036935">
    <property type="entry name" value="Ribosomal_bL9_N_sf"/>
</dbReference>
<keyword evidence="3 7" id="KW-0694">RNA-binding</keyword>
<keyword evidence="4 7" id="KW-0689">Ribosomal protein</keyword>
<reference evidence="11" key="1">
    <citation type="submission" date="2017-09" db="EMBL/GenBank/DDBJ databases">
        <authorList>
            <person name="Varghese N."/>
            <person name="Submissions S."/>
        </authorList>
    </citation>
    <scope>NUCLEOTIDE SEQUENCE [LARGE SCALE GENOMIC DNA]</scope>
    <source>
        <strain evidence="11">DSM 15103</strain>
    </source>
</reference>
<dbReference type="Gene3D" id="3.40.5.10">
    <property type="entry name" value="Ribosomal protein L9, N-terminal domain"/>
    <property type="match status" value="1"/>
</dbReference>
<dbReference type="InterPro" id="IPR009027">
    <property type="entry name" value="Ribosomal_bL9/RNase_H1_N"/>
</dbReference>
<dbReference type="AlphaFoldDB" id="A0A285NGV5"/>
<proteinExistence type="inferred from homology"/>
<dbReference type="GO" id="GO:0003735">
    <property type="term" value="F:structural constituent of ribosome"/>
    <property type="evidence" value="ECO:0007669"/>
    <property type="project" value="InterPro"/>
</dbReference>
<evidence type="ECO:0000313" key="10">
    <source>
        <dbReference type="EMBL" id="SNZ08710.1"/>
    </source>
</evidence>
<evidence type="ECO:0000256" key="2">
    <source>
        <dbReference type="ARBA" id="ARBA00022730"/>
    </source>
</evidence>
<dbReference type="Pfam" id="PF01281">
    <property type="entry name" value="Ribosomal_L9_N"/>
    <property type="match status" value="1"/>
</dbReference>
<dbReference type="OrthoDB" id="9788336at2"/>